<gene>
    <name evidence="1" type="ORF">BPAG_LOCUS7424</name>
</gene>
<evidence type="ECO:0000313" key="1">
    <source>
        <dbReference type="EMBL" id="VDN88610.1"/>
    </source>
</evidence>
<organism evidence="3">
    <name type="scientific">Brugia pahangi</name>
    <name type="common">Filarial nematode worm</name>
    <dbReference type="NCBI Taxonomy" id="6280"/>
    <lineage>
        <taxon>Eukaryota</taxon>
        <taxon>Metazoa</taxon>
        <taxon>Ecdysozoa</taxon>
        <taxon>Nematoda</taxon>
        <taxon>Chromadorea</taxon>
        <taxon>Rhabditida</taxon>
        <taxon>Spirurina</taxon>
        <taxon>Spiruromorpha</taxon>
        <taxon>Filarioidea</taxon>
        <taxon>Onchocercidae</taxon>
        <taxon>Brugia</taxon>
    </lineage>
</organism>
<protein>
    <submittedName>
        <fullName evidence="3">PAS domain-containing protein</fullName>
    </submittedName>
</protein>
<dbReference type="SUPFAM" id="SSF63748">
    <property type="entry name" value="Tudor/PWWP/MBT"/>
    <property type="match status" value="1"/>
</dbReference>
<sequence length="151" mass="17115">MKRHVIPMIYYFILRDGERFVRGCVVCKTHFMTCTTYLIDSGLTMEIGLEQLYVINEELLKIPPQAFLMLLDVDIEEPLISIDELSAMVKNTVVAFRLKYVSENGEAFVGAMIMRNQNGEICDLRSILLEGVHSANISHESDKTSPPSSQK</sequence>
<accession>A0A0N4TGX2</accession>
<dbReference type="EMBL" id="UZAD01008413">
    <property type="protein sequence ID" value="VDN88610.1"/>
    <property type="molecule type" value="Genomic_DNA"/>
</dbReference>
<keyword evidence="2" id="KW-1185">Reference proteome</keyword>
<reference evidence="1 2" key="2">
    <citation type="submission" date="2018-11" db="EMBL/GenBank/DDBJ databases">
        <authorList>
            <consortium name="Pathogen Informatics"/>
        </authorList>
    </citation>
    <scope>NUCLEOTIDE SEQUENCE [LARGE SCALE GENOMIC DNA]</scope>
</reference>
<name>A0A0N4TGX2_BRUPA</name>
<dbReference type="AlphaFoldDB" id="A0A0N4TGX2"/>
<evidence type="ECO:0000313" key="2">
    <source>
        <dbReference type="Proteomes" id="UP000278627"/>
    </source>
</evidence>
<proteinExistence type="predicted"/>
<evidence type="ECO:0000313" key="3">
    <source>
        <dbReference type="WBParaSite" id="BPAG_0000746001-mRNA-1"/>
    </source>
</evidence>
<dbReference type="Proteomes" id="UP000278627">
    <property type="component" value="Unassembled WGS sequence"/>
</dbReference>
<reference evidence="3" key="1">
    <citation type="submission" date="2017-02" db="UniProtKB">
        <authorList>
            <consortium name="WormBaseParasite"/>
        </authorList>
    </citation>
    <scope>IDENTIFICATION</scope>
</reference>
<dbReference type="STRING" id="6280.A0A0N4TGX2"/>
<dbReference type="WBParaSite" id="BPAG_0000746001-mRNA-1">
    <property type="protein sequence ID" value="BPAG_0000746001-mRNA-1"/>
    <property type="gene ID" value="BPAG_0000746001"/>
</dbReference>